<dbReference type="OrthoDB" id="4159489at2759"/>
<dbReference type="PANTHER" id="PTHR19424:SF0">
    <property type="entry name" value="HEAT SHOCK FACTOR BINDING PROTEIN 1"/>
    <property type="match status" value="1"/>
</dbReference>
<dbReference type="GO" id="GO:0005829">
    <property type="term" value="C:cytosol"/>
    <property type="evidence" value="ECO:0007669"/>
    <property type="project" value="TreeGrafter"/>
</dbReference>
<dbReference type="GO" id="GO:0070370">
    <property type="term" value="P:cellular heat acclimation"/>
    <property type="evidence" value="ECO:0007669"/>
    <property type="project" value="TreeGrafter"/>
</dbReference>
<accession>D8LRV3</accession>
<dbReference type="InParanoid" id="D8LRV3"/>
<dbReference type="EMBL" id="FN649731">
    <property type="protein sequence ID" value="CBN73870.1"/>
    <property type="molecule type" value="Genomic_DNA"/>
</dbReference>
<evidence type="ECO:0000313" key="4">
    <source>
        <dbReference type="Proteomes" id="UP000002630"/>
    </source>
</evidence>
<dbReference type="Gene3D" id="1.20.5.430">
    <property type="match status" value="1"/>
</dbReference>
<dbReference type="EMBL" id="FN648926">
    <property type="protein sequence ID" value="CBN73870.1"/>
    <property type="molecule type" value="Genomic_DNA"/>
</dbReference>
<dbReference type="Proteomes" id="UP000002630">
    <property type="component" value="Linkage Group LG06"/>
</dbReference>
<protein>
    <recommendedName>
        <fullName evidence="5">Heat shock factor binding protein 1</fullName>
    </recommendedName>
</protein>
<keyword evidence="4" id="KW-1185">Reference proteome</keyword>
<gene>
    <name evidence="3" type="ORF">Esi_0007_0197</name>
</gene>
<dbReference type="PANTHER" id="PTHR19424">
    <property type="entry name" value="HEAT SHOCK FACTOR BINDING PROTEIN 1"/>
    <property type="match status" value="1"/>
</dbReference>
<feature type="region of interest" description="Disordered" evidence="2">
    <location>
        <begin position="41"/>
        <end position="70"/>
    </location>
</feature>
<evidence type="ECO:0000256" key="1">
    <source>
        <dbReference type="ARBA" id="ARBA00006349"/>
    </source>
</evidence>
<dbReference type="STRING" id="2880.D8LRV3"/>
<dbReference type="InterPro" id="IPR009643">
    <property type="entry name" value="HS1-bd"/>
</dbReference>
<dbReference type="Pfam" id="PF06825">
    <property type="entry name" value="HSBP1"/>
    <property type="match status" value="1"/>
</dbReference>
<dbReference type="eggNOG" id="KOG4117">
    <property type="taxonomic scope" value="Eukaryota"/>
</dbReference>
<dbReference type="GO" id="GO:0003714">
    <property type="term" value="F:transcription corepressor activity"/>
    <property type="evidence" value="ECO:0007669"/>
    <property type="project" value="InterPro"/>
</dbReference>
<sequence length="70" mass="7485">MEQMQNRFSQMSDTIIGRVDEMSTRIDDLEKSIQDLMVQAEIEPADDSSAEAGDGGGDAEPPAQPEAGTA</sequence>
<comment type="similarity">
    <text evidence="1">Belongs to the HSBP1 family.</text>
</comment>
<name>D8LRV3_ECTSI</name>
<proteinExistence type="inferred from homology"/>
<feature type="compositionally biased region" description="Low complexity" evidence="2">
    <location>
        <begin position="59"/>
        <end position="70"/>
    </location>
</feature>
<dbReference type="AlphaFoldDB" id="D8LRV3"/>
<evidence type="ECO:0000313" key="3">
    <source>
        <dbReference type="EMBL" id="CBN73870.1"/>
    </source>
</evidence>
<reference evidence="3 4" key="1">
    <citation type="journal article" date="2010" name="Nature">
        <title>The Ectocarpus genome and the independent evolution of multicellularity in brown algae.</title>
        <authorList>
            <person name="Cock J.M."/>
            <person name="Sterck L."/>
            <person name="Rouze P."/>
            <person name="Scornet D."/>
            <person name="Allen A.E."/>
            <person name="Amoutzias G."/>
            <person name="Anthouard V."/>
            <person name="Artiguenave F."/>
            <person name="Aury J.M."/>
            <person name="Badger J.H."/>
            <person name="Beszteri B."/>
            <person name="Billiau K."/>
            <person name="Bonnet E."/>
            <person name="Bothwell J.H."/>
            <person name="Bowler C."/>
            <person name="Boyen C."/>
            <person name="Brownlee C."/>
            <person name="Carrano C.J."/>
            <person name="Charrier B."/>
            <person name="Cho G.Y."/>
            <person name="Coelho S.M."/>
            <person name="Collen J."/>
            <person name="Corre E."/>
            <person name="Da Silva C."/>
            <person name="Delage L."/>
            <person name="Delaroque N."/>
            <person name="Dittami S.M."/>
            <person name="Doulbeau S."/>
            <person name="Elias M."/>
            <person name="Farnham G."/>
            <person name="Gachon C.M."/>
            <person name="Gschloessl B."/>
            <person name="Heesch S."/>
            <person name="Jabbari K."/>
            <person name="Jubin C."/>
            <person name="Kawai H."/>
            <person name="Kimura K."/>
            <person name="Kloareg B."/>
            <person name="Kupper F.C."/>
            <person name="Lang D."/>
            <person name="Le Bail A."/>
            <person name="Leblanc C."/>
            <person name="Lerouge P."/>
            <person name="Lohr M."/>
            <person name="Lopez P.J."/>
            <person name="Martens C."/>
            <person name="Maumus F."/>
            <person name="Michel G."/>
            <person name="Miranda-Saavedra D."/>
            <person name="Morales J."/>
            <person name="Moreau H."/>
            <person name="Motomura T."/>
            <person name="Nagasato C."/>
            <person name="Napoli C.A."/>
            <person name="Nelson D.R."/>
            <person name="Nyvall-Collen P."/>
            <person name="Peters A.F."/>
            <person name="Pommier C."/>
            <person name="Potin P."/>
            <person name="Poulain J."/>
            <person name="Quesneville H."/>
            <person name="Read B."/>
            <person name="Rensing S.A."/>
            <person name="Ritter A."/>
            <person name="Rousvoal S."/>
            <person name="Samanta M."/>
            <person name="Samson G."/>
            <person name="Schroeder D.C."/>
            <person name="Segurens B."/>
            <person name="Strittmatter M."/>
            <person name="Tonon T."/>
            <person name="Tregear J.W."/>
            <person name="Valentin K."/>
            <person name="von Dassow P."/>
            <person name="Yamagishi T."/>
            <person name="Van de Peer Y."/>
            <person name="Wincker P."/>
        </authorList>
    </citation>
    <scope>NUCLEOTIDE SEQUENCE [LARGE SCALE GENOMIC DNA]</scope>
    <source>
        <strain evidence="4">Ec32 / CCAP1310/4</strain>
    </source>
</reference>
<organism evidence="3 4">
    <name type="scientific">Ectocarpus siliculosus</name>
    <name type="common">Brown alga</name>
    <name type="synonym">Conferva siliculosa</name>
    <dbReference type="NCBI Taxonomy" id="2880"/>
    <lineage>
        <taxon>Eukaryota</taxon>
        <taxon>Sar</taxon>
        <taxon>Stramenopiles</taxon>
        <taxon>Ochrophyta</taxon>
        <taxon>PX clade</taxon>
        <taxon>Phaeophyceae</taxon>
        <taxon>Ectocarpales</taxon>
        <taxon>Ectocarpaceae</taxon>
        <taxon>Ectocarpus</taxon>
    </lineage>
</organism>
<dbReference type="GO" id="GO:0005634">
    <property type="term" value="C:nucleus"/>
    <property type="evidence" value="ECO:0007669"/>
    <property type="project" value="TreeGrafter"/>
</dbReference>
<evidence type="ECO:0008006" key="5">
    <source>
        <dbReference type="Google" id="ProtNLM"/>
    </source>
</evidence>
<evidence type="ECO:0000256" key="2">
    <source>
        <dbReference type="SAM" id="MobiDB-lite"/>
    </source>
</evidence>